<gene>
    <name evidence="2" type="ORF">VITISV_010550</name>
</gene>
<feature type="region of interest" description="Disordered" evidence="1">
    <location>
        <begin position="42"/>
        <end position="66"/>
    </location>
</feature>
<evidence type="ECO:0000256" key="1">
    <source>
        <dbReference type="SAM" id="MobiDB-lite"/>
    </source>
</evidence>
<proteinExistence type="predicted"/>
<protein>
    <submittedName>
        <fullName evidence="2">Uncharacterized protein</fullName>
    </submittedName>
</protein>
<name>A5C0H5_VITVI</name>
<feature type="region of interest" description="Disordered" evidence="1">
    <location>
        <begin position="202"/>
        <end position="223"/>
    </location>
</feature>
<accession>A5C0H5</accession>
<organism evidence="2">
    <name type="scientific">Vitis vinifera</name>
    <name type="common">Grape</name>
    <dbReference type="NCBI Taxonomy" id="29760"/>
    <lineage>
        <taxon>Eukaryota</taxon>
        <taxon>Viridiplantae</taxon>
        <taxon>Streptophyta</taxon>
        <taxon>Embryophyta</taxon>
        <taxon>Tracheophyta</taxon>
        <taxon>Spermatophyta</taxon>
        <taxon>Magnoliopsida</taxon>
        <taxon>eudicotyledons</taxon>
        <taxon>Gunneridae</taxon>
        <taxon>Pentapetalae</taxon>
        <taxon>rosids</taxon>
        <taxon>Vitales</taxon>
        <taxon>Vitaceae</taxon>
        <taxon>Viteae</taxon>
        <taxon>Vitis</taxon>
    </lineage>
</organism>
<sequence>MNPYGFLVVKQESKCGESSSPRDCEECLWSWFPRLMGTLSRAEGGKNKGGSGRIRSSGSQESNASNRVRFGAEMRKIWPSEDNCSRLVRNFRTTPCVVRVLCEIRTTPSKFAQPMRDHLLVEDRSGDIETMKSYCPSAVHGTSKGPVSDVNNPSSEVTESIKLNKSTFLCHPQLNASGWDQTTAQPSQYTTPTFRGMKFMQEDEKTQSGEDSEDEADDSDKIQPFQVALRGDSDTTEMMAQFSYGSTNRERADYLNSVSFFGTNFQEISLYCGQKTFEGKDETSSSNQVKIEDENREAQLPNTNAGNRITRGKNAYAISVLRREQVDYLHKRPISMKSGRPGFELLRLATIAKNAGLYFTEQALFVYFTNMVLPASYSQEATSDEKFAMAAEPFEKPLILSRVGNNKDEVFGRGGVQFLYSMWTKGSPRKSIVNIVLASFSQSPDVQWLDKAYGLWIASSCIYCFEEIG</sequence>
<dbReference type="EMBL" id="AM477733">
    <property type="protein sequence ID" value="CAN77451.1"/>
    <property type="molecule type" value="Genomic_DNA"/>
</dbReference>
<dbReference type="AlphaFoldDB" id="A5C0H5"/>
<evidence type="ECO:0000313" key="2">
    <source>
        <dbReference type="EMBL" id="CAN77451.1"/>
    </source>
</evidence>
<reference evidence="2" key="1">
    <citation type="journal article" date="2007" name="PLoS ONE">
        <title>The first genome sequence of an elite grapevine cultivar (Pinot noir Vitis vinifera L.): coping with a highly heterozygous genome.</title>
        <authorList>
            <person name="Velasco R."/>
            <person name="Zharkikh A."/>
            <person name="Troggio M."/>
            <person name="Cartwright D.A."/>
            <person name="Cestaro A."/>
            <person name="Pruss D."/>
            <person name="Pindo M."/>
            <person name="FitzGerald L.M."/>
            <person name="Vezzulli S."/>
            <person name="Reid J."/>
            <person name="Malacarne G."/>
            <person name="Iliev D."/>
            <person name="Coppola G."/>
            <person name="Wardell B."/>
            <person name="Micheletti D."/>
            <person name="Macalma T."/>
            <person name="Facci M."/>
            <person name="Mitchell J.T."/>
            <person name="Perazzolli M."/>
            <person name="Eldredge G."/>
            <person name="Gatto P."/>
            <person name="Oyzerski R."/>
            <person name="Moretto M."/>
            <person name="Gutin N."/>
            <person name="Stefanini M."/>
            <person name="Chen Y."/>
            <person name="Segala C."/>
            <person name="Davenport C."/>
            <person name="Dematte L."/>
            <person name="Mraz A."/>
            <person name="Battilana J."/>
            <person name="Stormo K."/>
            <person name="Costa F."/>
            <person name="Tao Q."/>
            <person name="Si-Ammour A."/>
            <person name="Harkins T."/>
            <person name="Lackey A."/>
            <person name="Perbost C."/>
            <person name="Taillon B."/>
            <person name="Stella A."/>
            <person name="Solovyev V."/>
            <person name="Fawcett J.A."/>
            <person name="Sterck L."/>
            <person name="Vandepoele K."/>
            <person name="Grando S.M."/>
            <person name="Toppo S."/>
            <person name="Moser C."/>
            <person name="Lanchbury J."/>
            <person name="Bogden R."/>
            <person name="Skolnick M."/>
            <person name="Sgaramella V."/>
            <person name="Bhatnagar S.K."/>
            <person name="Fontana P."/>
            <person name="Gutin A."/>
            <person name="Van de Peer Y."/>
            <person name="Salamini F."/>
            <person name="Viola R."/>
        </authorList>
    </citation>
    <scope>NUCLEOTIDE SEQUENCE</scope>
</reference>